<accession>A0A059JBS7</accession>
<dbReference type="STRING" id="1215338.A0A059JBS7"/>
<name>A0A059JBS7_TRIIM</name>
<keyword evidence="2" id="KW-1185">Reference proteome</keyword>
<evidence type="ECO:0000313" key="2">
    <source>
        <dbReference type="Proteomes" id="UP000024533"/>
    </source>
</evidence>
<dbReference type="OrthoDB" id="4187842at2759"/>
<gene>
    <name evidence="1" type="ORF">H109_02863</name>
</gene>
<protein>
    <submittedName>
        <fullName evidence="1">Uncharacterized protein</fullName>
    </submittedName>
</protein>
<evidence type="ECO:0000313" key="1">
    <source>
        <dbReference type="EMBL" id="KDB25300.1"/>
    </source>
</evidence>
<comment type="caution">
    <text evidence="1">The sequence shown here is derived from an EMBL/GenBank/DDBJ whole genome shotgun (WGS) entry which is preliminary data.</text>
</comment>
<dbReference type="Proteomes" id="UP000024533">
    <property type="component" value="Unassembled WGS sequence"/>
</dbReference>
<proteinExistence type="predicted"/>
<dbReference type="HOGENOM" id="CLU_142359_0_0_1"/>
<organism evidence="1 2">
    <name type="scientific">Trichophyton interdigitale (strain MR816)</name>
    <dbReference type="NCBI Taxonomy" id="1215338"/>
    <lineage>
        <taxon>Eukaryota</taxon>
        <taxon>Fungi</taxon>
        <taxon>Dikarya</taxon>
        <taxon>Ascomycota</taxon>
        <taxon>Pezizomycotina</taxon>
        <taxon>Eurotiomycetes</taxon>
        <taxon>Eurotiomycetidae</taxon>
        <taxon>Onygenales</taxon>
        <taxon>Arthrodermataceae</taxon>
        <taxon>Trichophyton</taxon>
    </lineage>
</organism>
<dbReference type="EMBL" id="AOKY01000210">
    <property type="protein sequence ID" value="KDB25300.1"/>
    <property type="molecule type" value="Genomic_DNA"/>
</dbReference>
<dbReference type="OMA" id="WEAQINA"/>
<reference evidence="1 2" key="1">
    <citation type="submission" date="2014-02" db="EMBL/GenBank/DDBJ databases">
        <title>The Genome Sequence of Trichophyton interdigitale MR816.</title>
        <authorList>
            <consortium name="The Broad Institute Genomics Platform"/>
            <person name="Cuomo C.A."/>
            <person name="White T.C."/>
            <person name="Graser Y."/>
            <person name="Martinez-Rossi N."/>
            <person name="Heitman J."/>
            <person name="Young S.K."/>
            <person name="Zeng Q."/>
            <person name="Gargeya S."/>
            <person name="Abouelleil A."/>
            <person name="Alvarado L."/>
            <person name="Chapman S.B."/>
            <person name="Gainer-Dewar J."/>
            <person name="Goldberg J."/>
            <person name="Griggs A."/>
            <person name="Gujja S."/>
            <person name="Hansen M."/>
            <person name="Howarth C."/>
            <person name="Imamovic A."/>
            <person name="Larimer J."/>
            <person name="Martinez D."/>
            <person name="Murphy C."/>
            <person name="Pearson M.D."/>
            <person name="Persinoti G."/>
            <person name="Poon T."/>
            <person name="Priest M."/>
            <person name="Roberts A.D."/>
            <person name="Saif S."/>
            <person name="Shea T.D."/>
            <person name="Sykes S.N."/>
            <person name="Wortman J."/>
            <person name="Nusbaum C."/>
            <person name="Birren B."/>
        </authorList>
    </citation>
    <scope>NUCLEOTIDE SEQUENCE [LARGE SCALE GENOMIC DNA]</scope>
    <source>
        <strain evidence="1 2">MR816</strain>
    </source>
</reference>
<sequence>MEMQIWEVHIRSHYRFMMKDISGLHSSIKDKKLRFNISINYIEDSDHAIPRRGEKRGFSSTTQRMFSEWEAQINAENASGQPSIWRDVYKLIRCPGPPCDGRYCWQDPVGKKHYKLRTYYLKQLIKHVEQGGILETHD</sequence>
<dbReference type="AlphaFoldDB" id="A0A059JBS7"/>